<dbReference type="SUPFAM" id="SSF50998">
    <property type="entry name" value="Quinoprotein alcohol dehydrogenase-like"/>
    <property type="match status" value="1"/>
</dbReference>
<accession>A0A7Y9DU30</accession>
<dbReference type="Proteomes" id="UP000535890">
    <property type="component" value="Unassembled WGS sequence"/>
</dbReference>
<organism evidence="2 3">
    <name type="scientific">Actinomycetospora corticicola</name>
    <dbReference type="NCBI Taxonomy" id="663602"/>
    <lineage>
        <taxon>Bacteria</taxon>
        <taxon>Bacillati</taxon>
        <taxon>Actinomycetota</taxon>
        <taxon>Actinomycetes</taxon>
        <taxon>Pseudonocardiales</taxon>
        <taxon>Pseudonocardiaceae</taxon>
        <taxon>Actinomycetospora</taxon>
    </lineage>
</organism>
<sequence length="560" mass="56442">MRAALVAVGIALLVTGAVLDRTGWWGWAGEVTESTVLVIALVVLAVGGLLARSRAVAARWIGAVTTAGSGVVAAVELVGAVRDGLPGPAVGVLLVGVAAVVGGAVARVARVTARRHLVGSAGVVVVAVAAAVGAGPVVDTPHRTTTDAPISDTAFITRGDTVRWTWSAGGPVADVVPIRGGVAVLRGSDGPRGDAPEDVDAQVGGPGDETVALDGTTGAPRWTFRHGQRRVDALTPSPDGTVLAVSYVLPGRRAVVTVLDAASGATRFTVVTPIRRGVLQLTERVLTVLEPLPAPVPTSSSSSRPETTYRLVAHRLEDGGQAWTWTPPSGCTLGDLWSPTLGPPGRWTLATRDVGVTPLDCGRDRVLTGLDDRTGAVRWSTPGVAMVTPDGEVVGAEPTVTALPDGSAVLVGGAPAQVVDAATGAARPVPGLGEFDLGAVRPGPVRALALTEGLPTGSIDPRTGAIVPLPAEAPGECSTPEGAVAVTDTGTLRFCGAGFALRVDDGPVLPVDLGPPAPDGADPDRDTLLYRRSADVVLPAPGALVLTTTRTDPAVVVGVA</sequence>
<feature type="transmembrane region" description="Helical" evidence="1">
    <location>
        <begin position="60"/>
        <end position="81"/>
    </location>
</feature>
<keyword evidence="1" id="KW-0812">Transmembrane</keyword>
<comment type="caution">
    <text evidence="2">The sequence shown here is derived from an EMBL/GenBank/DDBJ whole genome shotgun (WGS) entry which is preliminary data.</text>
</comment>
<evidence type="ECO:0000313" key="3">
    <source>
        <dbReference type="Proteomes" id="UP000535890"/>
    </source>
</evidence>
<feature type="transmembrane region" description="Helical" evidence="1">
    <location>
        <begin position="35"/>
        <end position="53"/>
    </location>
</feature>
<name>A0A7Y9DU30_9PSEU</name>
<keyword evidence="1" id="KW-1133">Transmembrane helix</keyword>
<gene>
    <name evidence="2" type="ORF">BJ983_001577</name>
</gene>
<dbReference type="AlphaFoldDB" id="A0A7Y9DU30"/>
<proteinExistence type="predicted"/>
<feature type="transmembrane region" description="Helical" evidence="1">
    <location>
        <begin position="117"/>
        <end position="138"/>
    </location>
</feature>
<dbReference type="EMBL" id="JACCBN010000001">
    <property type="protein sequence ID" value="NYD35475.1"/>
    <property type="molecule type" value="Genomic_DNA"/>
</dbReference>
<dbReference type="RefSeq" id="WP_179793306.1">
    <property type="nucleotide sequence ID" value="NZ_BAABHP010000004.1"/>
</dbReference>
<protein>
    <submittedName>
        <fullName evidence="2">Uncharacterized protein</fullName>
    </submittedName>
</protein>
<reference evidence="2 3" key="1">
    <citation type="submission" date="2020-07" db="EMBL/GenBank/DDBJ databases">
        <title>Sequencing the genomes of 1000 actinobacteria strains.</title>
        <authorList>
            <person name="Klenk H.-P."/>
        </authorList>
    </citation>
    <scope>NUCLEOTIDE SEQUENCE [LARGE SCALE GENOMIC DNA]</scope>
    <source>
        <strain evidence="2 3">DSM 45772</strain>
    </source>
</reference>
<dbReference type="InterPro" id="IPR011047">
    <property type="entry name" value="Quinoprotein_ADH-like_sf"/>
</dbReference>
<keyword evidence="1" id="KW-0472">Membrane</keyword>
<feature type="transmembrane region" description="Helical" evidence="1">
    <location>
        <begin position="87"/>
        <end position="105"/>
    </location>
</feature>
<evidence type="ECO:0000256" key="1">
    <source>
        <dbReference type="SAM" id="Phobius"/>
    </source>
</evidence>
<evidence type="ECO:0000313" key="2">
    <source>
        <dbReference type="EMBL" id="NYD35475.1"/>
    </source>
</evidence>
<keyword evidence="3" id="KW-1185">Reference proteome</keyword>